<proteinExistence type="predicted"/>
<evidence type="ECO:0000313" key="1">
    <source>
        <dbReference type="EMBL" id="JAH28380.1"/>
    </source>
</evidence>
<protein>
    <submittedName>
        <fullName evidence="1">Uncharacterized protein</fullName>
    </submittedName>
</protein>
<accession>A0A0E9RIV1</accession>
<reference evidence="1" key="2">
    <citation type="journal article" date="2015" name="Fish Shellfish Immunol.">
        <title>Early steps in the European eel (Anguilla anguilla)-Vibrio vulnificus interaction in the gills: Role of the RtxA13 toxin.</title>
        <authorList>
            <person name="Callol A."/>
            <person name="Pajuelo D."/>
            <person name="Ebbesson L."/>
            <person name="Teles M."/>
            <person name="MacKenzie S."/>
            <person name="Amaro C."/>
        </authorList>
    </citation>
    <scope>NUCLEOTIDE SEQUENCE</scope>
</reference>
<dbReference type="EMBL" id="GBXM01080197">
    <property type="protein sequence ID" value="JAH28380.1"/>
    <property type="molecule type" value="Transcribed_RNA"/>
</dbReference>
<name>A0A0E9RIV1_ANGAN</name>
<organism evidence="1">
    <name type="scientific">Anguilla anguilla</name>
    <name type="common">European freshwater eel</name>
    <name type="synonym">Muraena anguilla</name>
    <dbReference type="NCBI Taxonomy" id="7936"/>
    <lineage>
        <taxon>Eukaryota</taxon>
        <taxon>Metazoa</taxon>
        <taxon>Chordata</taxon>
        <taxon>Craniata</taxon>
        <taxon>Vertebrata</taxon>
        <taxon>Euteleostomi</taxon>
        <taxon>Actinopterygii</taxon>
        <taxon>Neopterygii</taxon>
        <taxon>Teleostei</taxon>
        <taxon>Anguilliformes</taxon>
        <taxon>Anguillidae</taxon>
        <taxon>Anguilla</taxon>
    </lineage>
</organism>
<reference evidence="1" key="1">
    <citation type="submission" date="2014-11" db="EMBL/GenBank/DDBJ databases">
        <authorList>
            <person name="Amaro Gonzalez C."/>
        </authorList>
    </citation>
    <scope>NUCLEOTIDE SEQUENCE</scope>
</reference>
<dbReference type="AlphaFoldDB" id="A0A0E9RIV1"/>
<sequence>MYRSVNCPRFIFTARVTIYSISSSALYVCLRQFLENLNPGSIVSLWFFMWKT</sequence>